<reference evidence="6" key="1">
    <citation type="submission" date="2015-07" db="EMBL/GenBank/DDBJ databases">
        <title>Transcriptome Assembly of Anthurium amnicola.</title>
        <authorList>
            <person name="Suzuki J."/>
        </authorList>
    </citation>
    <scope>NUCLEOTIDE SEQUENCE</scope>
</reference>
<keyword evidence="3" id="KW-0804">Transcription</keyword>
<protein>
    <submittedName>
        <fullName evidence="6">NAC domain-containing protein 7</fullName>
    </submittedName>
</protein>
<organism evidence="6">
    <name type="scientific">Anthurium amnicola</name>
    <dbReference type="NCBI Taxonomy" id="1678845"/>
    <lineage>
        <taxon>Eukaryota</taxon>
        <taxon>Viridiplantae</taxon>
        <taxon>Streptophyta</taxon>
        <taxon>Embryophyta</taxon>
        <taxon>Tracheophyta</taxon>
        <taxon>Spermatophyta</taxon>
        <taxon>Magnoliopsida</taxon>
        <taxon>Liliopsida</taxon>
        <taxon>Araceae</taxon>
        <taxon>Pothoideae</taxon>
        <taxon>Potheae</taxon>
        <taxon>Anthurium</taxon>
    </lineage>
</organism>
<proteinExistence type="predicted"/>
<dbReference type="InterPro" id="IPR003441">
    <property type="entry name" value="NAC-dom"/>
</dbReference>
<dbReference type="SUPFAM" id="SSF101941">
    <property type="entry name" value="NAC domain"/>
    <property type="match status" value="1"/>
</dbReference>
<evidence type="ECO:0000256" key="2">
    <source>
        <dbReference type="ARBA" id="ARBA00023125"/>
    </source>
</evidence>
<dbReference type="GO" id="GO:0003677">
    <property type="term" value="F:DNA binding"/>
    <property type="evidence" value="ECO:0007669"/>
    <property type="project" value="UniProtKB-KW"/>
</dbReference>
<sequence>RLRLRLPCQEFSSSLEQQQDEEEEIEGIQMPVPSLFSYRSPSGHRFDPTDPELVVYYLSNKMSGRRGFRYDPSTSTTPPLSFPYALTPTAQIWVRGRRRRYVTGVSW</sequence>
<feature type="domain" description="NAC" evidence="5">
    <location>
        <begin position="40"/>
        <end position="107"/>
    </location>
</feature>
<keyword evidence="4" id="KW-0539">Nucleus</keyword>
<dbReference type="InterPro" id="IPR036093">
    <property type="entry name" value="NAC_dom_sf"/>
</dbReference>
<evidence type="ECO:0000256" key="3">
    <source>
        <dbReference type="ARBA" id="ARBA00023163"/>
    </source>
</evidence>
<feature type="non-terminal residue" evidence="6">
    <location>
        <position position="1"/>
    </location>
</feature>
<evidence type="ECO:0000259" key="5">
    <source>
        <dbReference type="PROSITE" id="PS51005"/>
    </source>
</evidence>
<name>A0A1D1ZDB0_9ARAE</name>
<evidence type="ECO:0000256" key="4">
    <source>
        <dbReference type="ARBA" id="ARBA00023242"/>
    </source>
</evidence>
<dbReference type="PROSITE" id="PS51005">
    <property type="entry name" value="NAC"/>
    <property type="match status" value="1"/>
</dbReference>
<dbReference type="GO" id="GO:0006355">
    <property type="term" value="P:regulation of DNA-templated transcription"/>
    <property type="evidence" value="ECO:0007669"/>
    <property type="project" value="InterPro"/>
</dbReference>
<keyword evidence="1" id="KW-0805">Transcription regulation</keyword>
<accession>A0A1D1ZDB0</accession>
<evidence type="ECO:0000256" key="1">
    <source>
        <dbReference type="ARBA" id="ARBA00023015"/>
    </source>
</evidence>
<gene>
    <name evidence="6" type="primary">NAC007_0</name>
    <name evidence="6" type="ORF">g.94163</name>
</gene>
<dbReference type="EMBL" id="GDJX01003014">
    <property type="protein sequence ID" value="JAT64922.1"/>
    <property type="molecule type" value="Transcribed_RNA"/>
</dbReference>
<keyword evidence="2" id="KW-0238">DNA-binding</keyword>
<evidence type="ECO:0000313" key="6">
    <source>
        <dbReference type="EMBL" id="JAT64922.1"/>
    </source>
</evidence>
<dbReference type="AlphaFoldDB" id="A0A1D1ZDB0"/>